<evidence type="ECO:0000313" key="2">
    <source>
        <dbReference type="EMBL" id="KXK27036.1"/>
    </source>
</evidence>
<comment type="caution">
    <text evidence="2">The sequence shown here is derived from an EMBL/GenBank/DDBJ whole genome shotgun (WGS) entry which is preliminary data.</text>
</comment>
<dbReference type="AlphaFoldDB" id="A0A136LZI7"/>
<protein>
    <recommendedName>
        <fullName evidence="1">Tox-REase-9 domain-containing protein</fullName>
    </recommendedName>
</protein>
<dbReference type="InterPro" id="IPR028902">
    <property type="entry name" value="Tox-REase-9_dom"/>
</dbReference>
<accession>A0A136LZI7</accession>
<name>A0A136LZI7_9BACT</name>
<dbReference type="Pfam" id="PF15650">
    <property type="entry name" value="Tox-REase-9"/>
    <property type="match status" value="1"/>
</dbReference>
<evidence type="ECO:0000259" key="1">
    <source>
        <dbReference type="Pfam" id="PF15650"/>
    </source>
</evidence>
<dbReference type="CDD" id="cd20745">
    <property type="entry name" value="FIX_RhsA_AHH_HNH-like"/>
    <property type="match status" value="1"/>
</dbReference>
<dbReference type="EMBL" id="JYNZ01000003">
    <property type="protein sequence ID" value="KXK27036.1"/>
    <property type="molecule type" value="Genomic_DNA"/>
</dbReference>
<gene>
    <name evidence="2" type="ORF">TR69_WS6001001062</name>
</gene>
<dbReference type="Proteomes" id="UP000070457">
    <property type="component" value="Unassembled WGS sequence"/>
</dbReference>
<proteinExistence type="predicted"/>
<sequence length="151" mass="16988">MHRTLDSVGLVCDACDLVHAGIYLLEGNQEEAAYSLAAMIPVVGIFGKFFKRTDAASNIAKGYTTSSLSNGREIHKLYKLDEANPARGMHKEYNGVRGVRPDFVDMNTRTIFELKPNNPRSIKQGWNQLAKYKMIYEQELGGSWKIVLDVY</sequence>
<evidence type="ECO:0000313" key="3">
    <source>
        <dbReference type="Proteomes" id="UP000070457"/>
    </source>
</evidence>
<dbReference type="STRING" id="1617426.TR69_WS6001001062"/>
<organism evidence="2 3">
    <name type="scientific">candidate division WS6 bacterium OLB20</name>
    <dbReference type="NCBI Taxonomy" id="1617426"/>
    <lineage>
        <taxon>Bacteria</taxon>
        <taxon>Candidatus Dojkabacteria</taxon>
    </lineage>
</organism>
<reference evidence="2 3" key="1">
    <citation type="submission" date="2015-02" db="EMBL/GenBank/DDBJ databases">
        <title>Improved understanding of the partial-nitritation anammox process through 23 genomes representing the majority of the microbial community.</title>
        <authorList>
            <person name="Speth D.R."/>
            <person name="In T Zandt M."/>
            <person name="Guerrero Cruz S."/>
            <person name="Jetten M.S."/>
            <person name="Dutilh B.E."/>
        </authorList>
    </citation>
    <scope>NUCLEOTIDE SEQUENCE [LARGE SCALE GENOMIC DNA]</scope>
    <source>
        <strain evidence="2">OLB20</strain>
    </source>
</reference>
<feature type="domain" description="Tox-REase-9" evidence="1">
    <location>
        <begin position="63"/>
        <end position="151"/>
    </location>
</feature>